<gene>
    <name evidence="2" type="ORF">SAMN05660197_1943</name>
</gene>
<accession>A0A1W1WUU8</accession>
<dbReference type="Proteomes" id="UP000192602">
    <property type="component" value="Unassembled WGS sequence"/>
</dbReference>
<dbReference type="EMBL" id="FWWZ01000001">
    <property type="protein sequence ID" value="SMC10104.1"/>
    <property type="molecule type" value="Genomic_DNA"/>
</dbReference>
<keyword evidence="1" id="KW-1133">Transmembrane helix</keyword>
<feature type="transmembrane region" description="Helical" evidence="1">
    <location>
        <begin position="7"/>
        <end position="28"/>
    </location>
</feature>
<evidence type="ECO:0000313" key="3">
    <source>
        <dbReference type="Proteomes" id="UP000192602"/>
    </source>
</evidence>
<keyword evidence="3" id="KW-1185">Reference proteome</keyword>
<dbReference type="AlphaFoldDB" id="A0A1W1WUU8"/>
<name>A0A1W1WUU8_9BACT</name>
<dbReference type="OrthoDB" id="5372904at2"/>
<keyword evidence="1" id="KW-0472">Membrane</keyword>
<reference evidence="3" key="1">
    <citation type="submission" date="2017-04" db="EMBL/GenBank/DDBJ databases">
        <authorList>
            <person name="Varghese N."/>
            <person name="Submissions S."/>
        </authorList>
    </citation>
    <scope>NUCLEOTIDE SEQUENCE [LARGE SCALE GENOMIC DNA]</scope>
    <source>
        <strain evidence="3">DSM 16512</strain>
    </source>
</reference>
<protein>
    <submittedName>
        <fullName evidence="2">Uncharacterized protein</fullName>
    </submittedName>
</protein>
<dbReference type="RefSeq" id="WP_084276482.1">
    <property type="nucleotide sequence ID" value="NZ_AP026671.1"/>
</dbReference>
<evidence type="ECO:0000313" key="2">
    <source>
        <dbReference type="EMBL" id="SMC10104.1"/>
    </source>
</evidence>
<dbReference type="STRING" id="1069081.SAMN05660197_1943"/>
<keyword evidence="1" id="KW-0812">Transmembrane</keyword>
<organism evidence="2 3">
    <name type="scientific">Nitratiruptor tergarcus DSM 16512</name>
    <dbReference type="NCBI Taxonomy" id="1069081"/>
    <lineage>
        <taxon>Bacteria</taxon>
        <taxon>Pseudomonadati</taxon>
        <taxon>Campylobacterota</taxon>
        <taxon>Epsilonproteobacteria</taxon>
        <taxon>Nautiliales</taxon>
        <taxon>Nitratiruptoraceae</taxon>
        <taxon>Nitratiruptor</taxon>
    </lineage>
</organism>
<sequence length="141" mass="15423">MKKGLSMLTAIIFMLIIGLILSLTISLLSTNVSKTTQIYIYEQAKLLAQSATDYAVLAASAHPNNSCLNAVNFTYQNSFDINITLYYIGSGLPAGCNMLDNNLNNQESNKTLIIDTKVSLRPSLAQDSAPISYVKRTIQKL</sequence>
<proteinExistence type="predicted"/>
<evidence type="ECO:0000256" key="1">
    <source>
        <dbReference type="SAM" id="Phobius"/>
    </source>
</evidence>